<dbReference type="PATRIC" id="fig|135735.6.peg.1618"/>
<dbReference type="RefSeq" id="WP_046216989.1">
    <property type="nucleotide sequence ID" value="NZ_CP011974.1"/>
</dbReference>
<protein>
    <submittedName>
        <fullName evidence="1">Uncharacterized protein</fullName>
    </submittedName>
</protein>
<gene>
    <name evidence="1" type="ORF">BEH_07895</name>
</gene>
<dbReference type="KEGG" id="beo:BEH_07895"/>
<accession>A0A0H4KUP9</accession>
<dbReference type="Proteomes" id="UP000036202">
    <property type="component" value="Chromosome"/>
</dbReference>
<evidence type="ECO:0000313" key="2">
    <source>
        <dbReference type="Proteomes" id="UP000036202"/>
    </source>
</evidence>
<name>A0A0H4KUP9_9BACI</name>
<reference evidence="1 2" key="1">
    <citation type="journal article" date="2015" name="PLoS ONE">
        <title>Genome Sequence of Bacillus endophyticus and Analysis of Its Companion Mechanism in the Ketogulonigenium vulgare-Bacillus Strain Consortium.</title>
        <authorList>
            <person name="Jia N."/>
            <person name="Du J."/>
            <person name="Ding M.Z."/>
            <person name="Gao F."/>
            <person name="Yuan Y.J."/>
        </authorList>
    </citation>
    <scope>NUCLEOTIDE SEQUENCE [LARGE SCALE GENOMIC DNA]</scope>
    <source>
        <strain evidence="1 2">Hbe603</strain>
    </source>
</reference>
<dbReference type="AlphaFoldDB" id="A0A0H4KUP9"/>
<keyword evidence="2" id="KW-1185">Reference proteome</keyword>
<reference evidence="2" key="2">
    <citation type="submission" date="2015-06" db="EMBL/GenBank/DDBJ databases">
        <title>Genome Sequence of Bacillus endophyticus and Analysis of its Companion Mechanism in the Ketogulonigenium vulgare-Bacillus strain Consortium.</title>
        <authorList>
            <person name="Jia N."/>
            <person name="Du J."/>
            <person name="Ding M.-Z."/>
            <person name="Gao F."/>
            <person name="Yuan Y.-J."/>
        </authorList>
    </citation>
    <scope>NUCLEOTIDE SEQUENCE [LARGE SCALE GENOMIC DNA]</scope>
    <source>
        <strain evidence="2">Hbe603</strain>
    </source>
</reference>
<sequence length="96" mass="11458">MGDFADDAYEAAMQEMYLFSKALDEEMENTPNQEVVNRMITYFKENSVDVQNKLELLCKEILITTKRTKRLTPKQKSCLLKLLLQREDHSDDYYYY</sequence>
<organism evidence="1 2">
    <name type="scientific">Priestia filamentosa</name>
    <dbReference type="NCBI Taxonomy" id="1402861"/>
    <lineage>
        <taxon>Bacteria</taxon>
        <taxon>Bacillati</taxon>
        <taxon>Bacillota</taxon>
        <taxon>Bacilli</taxon>
        <taxon>Bacillales</taxon>
        <taxon>Bacillaceae</taxon>
        <taxon>Priestia</taxon>
    </lineage>
</organism>
<proteinExistence type="predicted"/>
<evidence type="ECO:0000313" key="1">
    <source>
        <dbReference type="EMBL" id="AKO92028.1"/>
    </source>
</evidence>
<dbReference type="EMBL" id="CP011974">
    <property type="protein sequence ID" value="AKO92028.1"/>
    <property type="molecule type" value="Genomic_DNA"/>
</dbReference>